<dbReference type="EMBL" id="MNZO01000005">
    <property type="protein sequence ID" value="OIP87827.1"/>
    <property type="molecule type" value="Genomic_DNA"/>
</dbReference>
<dbReference type="Proteomes" id="UP000182344">
    <property type="component" value="Unassembled WGS sequence"/>
</dbReference>
<accession>A0A1J5HTQ7</accession>
<name>A0A1J5HTQ7_9BACT</name>
<evidence type="ECO:0000313" key="1">
    <source>
        <dbReference type="EMBL" id="OIP87827.1"/>
    </source>
</evidence>
<proteinExistence type="predicted"/>
<organism evidence="1 2">
    <name type="scientific">Candidatus Shapirobacteria bacterium CG2_30_35_20</name>
    <dbReference type="NCBI Taxonomy" id="1805376"/>
    <lineage>
        <taxon>Bacteria</taxon>
        <taxon>Candidatus Shapironibacteriota</taxon>
    </lineage>
</organism>
<comment type="caution">
    <text evidence="1">The sequence shown here is derived from an EMBL/GenBank/DDBJ whole genome shotgun (WGS) entry which is preliminary data.</text>
</comment>
<dbReference type="STRING" id="1805376.AUK05_00325"/>
<sequence length="90" mass="10566">MSNSDTYMSMEELAGKWMKRPWERTRQTETRHFLGIFPYKVLTETTSEVPDIPPEVFERGAIVRDTSLIGNDIHRGESESSNILHEYYKK</sequence>
<evidence type="ECO:0000313" key="2">
    <source>
        <dbReference type="Proteomes" id="UP000182344"/>
    </source>
</evidence>
<gene>
    <name evidence="1" type="ORF">AUK05_00325</name>
</gene>
<reference evidence="1 2" key="1">
    <citation type="journal article" date="2016" name="Environ. Microbiol.">
        <title>Genomic resolution of a cold subsurface aquifer community provides metabolic insights for novel microbes adapted to high CO concentrations.</title>
        <authorList>
            <person name="Probst A.J."/>
            <person name="Castelle C.J."/>
            <person name="Singh A."/>
            <person name="Brown C.T."/>
            <person name="Anantharaman K."/>
            <person name="Sharon I."/>
            <person name="Hug L.A."/>
            <person name="Burstein D."/>
            <person name="Emerson J.B."/>
            <person name="Thomas B.C."/>
            <person name="Banfield J.F."/>
        </authorList>
    </citation>
    <scope>NUCLEOTIDE SEQUENCE [LARGE SCALE GENOMIC DNA]</scope>
    <source>
        <strain evidence="1">CG2_30_35_20</strain>
    </source>
</reference>
<protein>
    <submittedName>
        <fullName evidence="1">Uncharacterized protein</fullName>
    </submittedName>
</protein>
<dbReference type="AlphaFoldDB" id="A0A1J5HTQ7"/>